<dbReference type="InterPro" id="IPR050174">
    <property type="entry name" value="Protocadherin/Cadherin-CA"/>
</dbReference>
<feature type="transmembrane region" description="Helical" evidence="11">
    <location>
        <begin position="791"/>
        <end position="818"/>
    </location>
</feature>
<name>A0A813RPU6_9BILA</name>
<feature type="chain" id="PRO_5036222844" description="Cadherin domain-containing protein" evidence="12">
    <location>
        <begin position="18"/>
        <end position="993"/>
    </location>
</feature>
<evidence type="ECO:0000256" key="8">
    <source>
        <dbReference type="ARBA" id="ARBA00023180"/>
    </source>
</evidence>
<keyword evidence="5" id="KW-0130">Cell adhesion</keyword>
<dbReference type="GO" id="GO:0007156">
    <property type="term" value="P:homophilic cell adhesion via plasma membrane adhesion molecules"/>
    <property type="evidence" value="ECO:0007669"/>
    <property type="project" value="InterPro"/>
</dbReference>
<comment type="subcellular location">
    <subcellularLocation>
        <location evidence="1">Membrane</location>
        <topology evidence="1">Single-pass membrane protein</topology>
    </subcellularLocation>
</comment>
<evidence type="ECO:0000256" key="10">
    <source>
        <dbReference type="SAM" id="MobiDB-lite"/>
    </source>
</evidence>
<proteinExistence type="predicted"/>
<keyword evidence="7 11" id="KW-0472">Membrane</keyword>
<dbReference type="InterPro" id="IPR020894">
    <property type="entry name" value="Cadherin_CS"/>
</dbReference>
<feature type="domain" description="Cadherin" evidence="13">
    <location>
        <begin position="130"/>
        <end position="236"/>
    </location>
</feature>
<dbReference type="InterPro" id="IPR002126">
    <property type="entry name" value="Cadherin-like_dom"/>
</dbReference>
<keyword evidence="12" id="KW-0732">Signal</keyword>
<dbReference type="PANTHER" id="PTHR24028:SF146">
    <property type="entry name" value="CADHERIN 96CB, ISOFORM D-RELATED"/>
    <property type="match status" value="1"/>
</dbReference>
<feature type="domain" description="Cadherin" evidence="13">
    <location>
        <begin position="461"/>
        <end position="571"/>
    </location>
</feature>
<keyword evidence="6 11" id="KW-1133">Transmembrane helix</keyword>
<dbReference type="CDD" id="cd11304">
    <property type="entry name" value="Cadherin_repeat"/>
    <property type="match status" value="5"/>
</dbReference>
<feature type="signal peptide" evidence="12">
    <location>
        <begin position="1"/>
        <end position="17"/>
    </location>
</feature>
<dbReference type="PROSITE" id="PS50268">
    <property type="entry name" value="CADHERIN_2"/>
    <property type="match status" value="5"/>
</dbReference>
<dbReference type="GO" id="GO:0005509">
    <property type="term" value="F:calcium ion binding"/>
    <property type="evidence" value="ECO:0007669"/>
    <property type="project" value="UniProtKB-UniRule"/>
</dbReference>
<evidence type="ECO:0000256" key="4">
    <source>
        <dbReference type="ARBA" id="ARBA00022837"/>
    </source>
</evidence>
<organism evidence="14 17">
    <name type="scientific">Adineta steineri</name>
    <dbReference type="NCBI Taxonomy" id="433720"/>
    <lineage>
        <taxon>Eukaryota</taxon>
        <taxon>Metazoa</taxon>
        <taxon>Spiralia</taxon>
        <taxon>Gnathifera</taxon>
        <taxon>Rotifera</taxon>
        <taxon>Eurotatoria</taxon>
        <taxon>Bdelloidea</taxon>
        <taxon>Adinetida</taxon>
        <taxon>Adinetidae</taxon>
        <taxon>Adineta</taxon>
    </lineage>
</organism>
<gene>
    <name evidence="14" type="ORF">BJG266_LOCUS4510</name>
    <name evidence="15" type="ORF">QVE165_LOCUS28181</name>
</gene>
<dbReference type="GO" id="GO:0005886">
    <property type="term" value="C:plasma membrane"/>
    <property type="evidence" value="ECO:0007669"/>
    <property type="project" value="InterPro"/>
</dbReference>
<keyword evidence="4 9" id="KW-0106">Calcium</keyword>
<dbReference type="PRINTS" id="PR00205">
    <property type="entry name" value="CADHERIN"/>
</dbReference>
<evidence type="ECO:0000313" key="15">
    <source>
        <dbReference type="EMBL" id="CAF1244867.1"/>
    </source>
</evidence>
<feature type="compositionally biased region" description="Polar residues" evidence="10">
    <location>
        <begin position="978"/>
        <end position="987"/>
    </location>
</feature>
<evidence type="ECO:0000313" key="16">
    <source>
        <dbReference type="Proteomes" id="UP000663832"/>
    </source>
</evidence>
<evidence type="ECO:0000256" key="9">
    <source>
        <dbReference type="PROSITE-ProRule" id="PRU00043"/>
    </source>
</evidence>
<evidence type="ECO:0000313" key="14">
    <source>
        <dbReference type="EMBL" id="CAF0787990.1"/>
    </source>
</evidence>
<dbReference type="Pfam" id="PF00028">
    <property type="entry name" value="Cadherin"/>
    <property type="match status" value="3"/>
</dbReference>
<sequence length="993" mass="113698">MLRMFFFLIMLIQPLSTYEIFKFTVKEKSPINTLIADLSYELKIQNLALYSLNELIPINKNLITINNQTGHLTTMSIIDRDQMCIQQQCSCKSCEIIFQLTIQIQQTIIYKIIEIKIEDRNDHSPIFDNQSMIHIIHIKENVPLGYRIVLPIANDPDEGLNSVQSYSLDGINSDDFDVDYSSIDIPYLIVRSSLDHQRISSYSLTLIASDNNQQSKSRSGSIQLTIRIINDSMPTFLQSVYTIDIREDTIIGTNLLKIEAISDNNKQIFYELLTESPFIIDRLTGNIQLRKLLDYEREKSYRLIIKAYENLIPTYAIIFIRVIDINDNPVVIHIKVEGNTTLKQTHNDKNVLFIPEDTLVGTTLTHVTLTDLDSYVNGNPYLQLTTIQPPLPFIYKLIYQNNFQNFKLYSLILHTNLDRELKSIYNNIQLIAHDSGTPTLHTKLSILLNITDINDCIPQILTNSTIYDINENDPIGLILDTLTAYDCDLGINAEYEYSILNTTDLLVINARTGQLSLNQSIDFEKFHQQKNLTTINLEYYIQVKDHGQPSLSSQIKLILRIHDLNDNSPIFDVNQSYNWTFPHVLLQTNSILGRILAYDNDSGLQGIVHYSIRSFDSCLILDITSLGYIYIQSQKSCSYLSYIFEITANDYGLPNSRLTKQLLTINIDSNSLLIHSLPQLLSLSIHRTIVDINSIGNISFIIDITNNHSIQPKVYLNNTDLLTCWNISSTGEVRLIARPFASSYILSLNIIDEYIEENFFLKFQIDICNSTMKNSCQQLLIYDDKKDNQILLFWTISLALMITCLCVFIFSIITCLCCRKQPKDKKLSSNQQNFLQRNEDFQSDRTFKSSSASTIREDDRDSACIINSTLSSNVMPVRTNSWYQNRRELSNVQTYQSKTCFYDIKIAELIRNNQHPACVFLNPKPSQSISTDYGFGSSDVSPSSTSCSLTKLNNLNVNTLEWNYEMITDQSPPPPSSRPMNKNSFISTHECVV</sequence>
<feature type="domain" description="Cadherin" evidence="13">
    <location>
        <begin position="17"/>
        <end position="127"/>
    </location>
</feature>
<dbReference type="Pfam" id="PF08266">
    <property type="entry name" value="Cadherin_2"/>
    <property type="match status" value="1"/>
</dbReference>
<accession>A0A813RPU6</accession>
<dbReference type="Proteomes" id="UP000663877">
    <property type="component" value="Unassembled WGS sequence"/>
</dbReference>
<comment type="caution">
    <text evidence="14">The sequence shown here is derived from an EMBL/GenBank/DDBJ whole genome shotgun (WGS) entry which is preliminary data.</text>
</comment>
<dbReference type="InterPro" id="IPR013164">
    <property type="entry name" value="Cadherin_N"/>
</dbReference>
<keyword evidence="8" id="KW-0325">Glycoprotein</keyword>
<dbReference type="InterPro" id="IPR015919">
    <property type="entry name" value="Cadherin-like_sf"/>
</dbReference>
<keyword evidence="3" id="KW-0677">Repeat</keyword>
<dbReference type="AlphaFoldDB" id="A0A813RPU6"/>
<evidence type="ECO:0000256" key="6">
    <source>
        <dbReference type="ARBA" id="ARBA00022989"/>
    </source>
</evidence>
<evidence type="ECO:0000256" key="7">
    <source>
        <dbReference type="ARBA" id="ARBA00023136"/>
    </source>
</evidence>
<dbReference type="PROSITE" id="PS00232">
    <property type="entry name" value="CADHERIN_1"/>
    <property type="match status" value="2"/>
</dbReference>
<protein>
    <recommendedName>
        <fullName evidence="13">Cadherin domain-containing protein</fullName>
    </recommendedName>
</protein>
<dbReference type="EMBL" id="CAJNOM010000218">
    <property type="protein sequence ID" value="CAF1244867.1"/>
    <property type="molecule type" value="Genomic_DNA"/>
</dbReference>
<evidence type="ECO:0000256" key="5">
    <source>
        <dbReference type="ARBA" id="ARBA00022889"/>
    </source>
</evidence>
<dbReference type="SUPFAM" id="SSF49313">
    <property type="entry name" value="Cadherin-like"/>
    <property type="match status" value="5"/>
</dbReference>
<feature type="domain" description="Cadherin" evidence="13">
    <location>
        <begin position="237"/>
        <end position="331"/>
    </location>
</feature>
<feature type="domain" description="Cadherin" evidence="13">
    <location>
        <begin position="354"/>
        <end position="460"/>
    </location>
</feature>
<reference evidence="14" key="1">
    <citation type="submission" date="2021-02" db="EMBL/GenBank/DDBJ databases">
        <authorList>
            <person name="Nowell W R."/>
        </authorList>
    </citation>
    <scope>NUCLEOTIDE SEQUENCE</scope>
</reference>
<evidence type="ECO:0000256" key="3">
    <source>
        <dbReference type="ARBA" id="ARBA00022737"/>
    </source>
</evidence>
<evidence type="ECO:0000256" key="11">
    <source>
        <dbReference type="SAM" id="Phobius"/>
    </source>
</evidence>
<evidence type="ECO:0000259" key="13">
    <source>
        <dbReference type="PROSITE" id="PS50268"/>
    </source>
</evidence>
<dbReference type="EMBL" id="CAJNOI010000011">
    <property type="protein sequence ID" value="CAF0787990.1"/>
    <property type="molecule type" value="Genomic_DNA"/>
</dbReference>
<dbReference type="Proteomes" id="UP000663832">
    <property type="component" value="Unassembled WGS sequence"/>
</dbReference>
<feature type="region of interest" description="Disordered" evidence="10">
    <location>
        <begin position="968"/>
        <end position="993"/>
    </location>
</feature>
<evidence type="ECO:0000256" key="1">
    <source>
        <dbReference type="ARBA" id="ARBA00004167"/>
    </source>
</evidence>
<evidence type="ECO:0000256" key="2">
    <source>
        <dbReference type="ARBA" id="ARBA00022692"/>
    </source>
</evidence>
<dbReference type="PANTHER" id="PTHR24028">
    <property type="entry name" value="CADHERIN-87A"/>
    <property type="match status" value="1"/>
</dbReference>
<evidence type="ECO:0000313" key="17">
    <source>
        <dbReference type="Proteomes" id="UP000663877"/>
    </source>
</evidence>
<keyword evidence="16" id="KW-1185">Reference proteome</keyword>
<keyword evidence="2 11" id="KW-0812">Transmembrane</keyword>
<dbReference type="SMART" id="SM00112">
    <property type="entry name" value="CA"/>
    <property type="match status" value="4"/>
</dbReference>
<evidence type="ECO:0000256" key="12">
    <source>
        <dbReference type="SAM" id="SignalP"/>
    </source>
</evidence>
<dbReference type="OrthoDB" id="6252479at2759"/>
<dbReference type="Gene3D" id="2.60.40.60">
    <property type="entry name" value="Cadherins"/>
    <property type="match status" value="6"/>
</dbReference>